<proteinExistence type="predicted"/>
<gene>
    <name evidence="1" type="ORF">KSZ_12200</name>
</gene>
<comment type="caution">
    <text evidence="1">The sequence shown here is derived from an EMBL/GenBank/DDBJ whole genome shotgun (WGS) entry which is preliminary data.</text>
</comment>
<keyword evidence="2" id="KW-1185">Reference proteome</keyword>
<organism evidence="1 2">
    <name type="scientific">Dictyobacter formicarum</name>
    <dbReference type="NCBI Taxonomy" id="2778368"/>
    <lineage>
        <taxon>Bacteria</taxon>
        <taxon>Bacillati</taxon>
        <taxon>Chloroflexota</taxon>
        <taxon>Ktedonobacteria</taxon>
        <taxon>Ktedonobacterales</taxon>
        <taxon>Dictyobacteraceae</taxon>
        <taxon>Dictyobacter</taxon>
    </lineage>
</organism>
<reference evidence="1 2" key="1">
    <citation type="journal article" date="2021" name="Int. J. Syst. Evol. Microbiol.">
        <title>Reticulibacter mediterranei gen. nov., sp. nov., within the new family Reticulibacteraceae fam. nov., and Ktedonospora formicarum gen. nov., sp. nov., Ktedonobacter robiniae sp. nov., Dictyobacter formicarum sp. nov. and Dictyobacter arantiisoli sp. nov., belonging to the class Ktedonobacteria.</title>
        <authorList>
            <person name="Yabe S."/>
            <person name="Zheng Y."/>
            <person name="Wang C.M."/>
            <person name="Sakai Y."/>
            <person name="Abe K."/>
            <person name="Yokota A."/>
            <person name="Donadio S."/>
            <person name="Cavaletti L."/>
            <person name="Monciardini P."/>
        </authorList>
    </citation>
    <scope>NUCLEOTIDE SEQUENCE [LARGE SCALE GENOMIC DNA]</scope>
    <source>
        <strain evidence="1 2">SOSP1-9</strain>
    </source>
</reference>
<accession>A0ABQ3VBT2</accession>
<evidence type="ECO:0000313" key="2">
    <source>
        <dbReference type="Proteomes" id="UP000635565"/>
    </source>
</evidence>
<protein>
    <submittedName>
        <fullName evidence="1">Uncharacterized protein</fullName>
    </submittedName>
</protein>
<dbReference type="EMBL" id="BNJJ01000003">
    <property type="protein sequence ID" value="GHO83214.1"/>
    <property type="molecule type" value="Genomic_DNA"/>
</dbReference>
<evidence type="ECO:0000313" key="1">
    <source>
        <dbReference type="EMBL" id="GHO83214.1"/>
    </source>
</evidence>
<name>A0ABQ3VBT2_9CHLR</name>
<dbReference type="Proteomes" id="UP000635565">
    <property type="component" value="Unassembled WGS sequence"/>
</dbReference>
<sequence>MLIVTTTQGATRLHEQSIPPAVQVTGVLQTDLLSAQAVCAVRSCQIILVEGGP</sequence>